<dbReference type="SUPFAM" id="SSF53335">
    <property type="entry name" value="S-adenosyl-L-methionine-dependent methyltransferases"/>
    <property type="match status" value="1"/>
</dbReference>
<feature type="region of interest" description="Disordered" evidence="8">
    <location>
        <begin position="134"/>
        <end position="186"/>
    </location>
</feature>
<gene>
    <name evidence="9" type="ORF">IAR55_004950</name>
</gene>
<evidence type="ECO:0000256" key="8">
    <source>
        <dbReference type="SAM" id="MobiDB-lite"/>
    </source>
</evidence>
<dbReference type="Pfam" id="PF09445">
    <property type="entry name" value="Methyltransf_15"/>
    <property type="match status" value="1"/>
</dbReference>
<accession>A0AAW0YWY9</accession>
<dbReference type="GO" id="GO:0071164">
    <property type="term" value="F:RNA cap trimethylguanosine synthase activity"/>
    <property type="evidence" value="ECO:0007669"/>
    <property type="project" value="TreeGrafter"/>
</dbReference>
<evidence type="ECO:0000256" key="2">
    <source>
        <dbReference type="ARBA" id="ARBA00025783"/>
    </source>
</evidence>
<evidence type="ECO:0000313" key="9">
    <source>
        <dbReference type="EMBL" id="KAK8849615.1"/>
    </source>
</evidence>
<comment type="catalytic activity">
    <reaction evidence="3">
        <text>a 5'-end (N(2),N(7)-dimethyl 5'-triphosphoguanosine)-ribonucleoside in snoRNA + S-adenosyl-L-methionine = a 5'-end (N(2),N(2),N(7)-trimethyl 5'-triphosphoguanosine)-ribonucleoside in snoRNA + S-adenosyl-L-homocysteine + H(+)</text>
        <dbReference type="Rhea" id="RHEA:78507"/>
        <dbReference type="Rhea" id="RHEA-COMP:19088"/>
        <dbReference type="Rhea" id="RHEA-COMP:19090"/>
        <dbReference type="ChEBI" id="CHEBI:15378"/>
        <dbReference type="ChEBI" id="CHEBI:57856"/>
        <dbReference type="ChEBI" id="CHEBI:59789"/>
        <dbReference type="ChEBI" id="CHEBI:167623"/>
        <dbReference type="ChEBI" id="CHEBI:172880"/>
    </reaction>
    <physiologicalReaction direction="left-to-right" evidence="3">
        <dbReference type="Rhea" id="RHEA:78508"/>
    </physiologicalReaction>
</comment>
<evidence type="ECO:0000256" key="1">
    <source>
        <dbReference type="ARBA" id="ARBA00018517"/>
    </source>
</evidence>
<dbReference type="CDD" id="cd02440">
    <property type="entry name" value="AdoMet_MTases"/>
    <property type="match status" value="1"/>
</dbReference>
<evidence type="ECO:0000256" key="4">
    <source>
        <dbReference type="ARBA" id="ARBA00048740"/>
    </source>
</evidence>
<dbReference type="Gene3D" id="3.40.50.150">
    <property type="entry name" value="Vaccinia Virus protein VP39"/>
    <property type="match status" value="1"/>
</dbReference>
<evidence type="ECO:0000256" key="6">
    <source>
        <dbReference type="ARBA" id="ARBA00049075"/>
    </source>
</evidence>
<organism evidence="9 10">
    <name type="scientific">Kwoniella newhampshirensis</name>
    <dbReference type="NCBI Taxonomy" id="1651941"/>
    <lineage>
        <taxon>Eukaryota</taxon>
        <taxon>Fungi</taxon>
        <taxon>Dikarya</taxon>
        <taxon>Basidiomycota</taxon>
        <taxon>Agaricomycotina</taxon>
        <taxon>Tremellomycetes</taxon>
        <taxon>Tremellales</taxon>
        <taxon>Cryptococcaceae</taxon>
        <taxon>Kwoniella</taxon>
    </lineage>
</organism>
<dbReference type="PANTHER" id="PTHR14741:SF32">
    <property type="entry name" value="TRIMETHYLGUANOSINE SYNTHASE"/>
    <property type="match status" value="1"/>
</dbReference>
<evidence type="ECO:0000256" key="5">
    <source>
        <dbReference type="ARBA" id="ARBA00048763"/>
    </source>
</evidence>
<comment type="catalytic activity">
    <reaction evidence="4">
        <text>a 5'-end (N(7)-methyl 5'-triphosphoguanosine)-ribonucleoside in snoRNA + S-adenosyl-L-methionine = a 5'-end (N(2),N(7)-dimethyl 5'-triphosphoguanosine)-ribonucleoside in snoRNA + S-adenosyl-L-homocysteine + H(+)</text>
        <dbReference type="Rhea" id="RHEA:78475"/>
        <dbReference type="Rhea" id="RHEA-COMP:19086"/>
        <dbReference type="Rhea" id="RHEA-COMP:19088"/>
        <dbReference type="ChEBI" id="CHEBI:15378"/>
        <dbReference type="ChEBI" id="CHEBI:57856"/>
        <dbReference type="ChEBI" id="CHEBI:59789"/>
        <dbReference type="ChEBI" id="CHEBI:156461"/>
        <dbReference type="ChEBI" id="CHEBI:172880"/>
    </reaction>
    <physiologicalReaction direction="left-to-right" evidence="4">
        <dbReference type="Rhea" id="RHEA:78476"/>
    </physiologicalReaction>
</comment>
<dbReference type="InterPro" id="IPR029063">
    <property type="entry name" value="SAM-dependent_MTases_sf"/>
</dbReference>
<evidence type="ECO:0000313" key="10">
    <source>
        <dbReference type="Proteomes" id="UP001388673"/>
    </source>
</evidence>
<dbReference type="InterPro" id="IPR019012">
    <property type="entry name" value="RNA_cap_Gua-N2-MeTrfase"/>
</dbReference>
<sequence length="430" mass="47161">MPRRVGPSRSLFASLPPTLRQSLRSQVLDPLADKAEEVRIKAEQILEVSVGGLLGTQPISEGEGEGSDVVEEEEQEQEQEEKDRTVTSSGIATSSSDMSIDGAISQSTGESQAQAKLPAASASAAIVRSIRRDDSIASAPSSRQTCPAKRPLSPTTSTAHQAYPPTPKKKRNQIGDRNKNPNNPYLDHPWDCTGLVPRYSDYPQVPPDLTKYYAQRHLLMPQYDTLPLLLDRTGWYSITPQPIATHLAQRCACDLIVDAFCGVGGNAIEFAKTCERVIAIDNDLIRLKLARHNALHYGVADRIEFIHGDFTDFARTYAARDRKDIIDVVFLSPPWGGIDYLNTPSPSFPLSAILPIHGAALFNLTSTLTPNIAYYLPRNVDMQEVGALARPLDAIDAVGRKREWVEVEEEWVGGKVKAVTAYYGGLVANE</sequence>
<feature type="compositionally biased region" description="Polar residues" evidence="8">
    <location>
        <begin position="86"/>
        <end position="110"/>
    </location>
</feature>
<dbReference type="FunFam" id="3.40.50.150:FF:000432">
    <property type="entry name" value="Unplaced genomic scaffold supercont2.10, whole genome shotgun sequence"/>
    <property type="match status" value="1"/>
</dbReference>
<evidence type="ECO:0000256" key="3">
    <source>
        <dbReference type="ARBA" id="ARBA00047418"/>
    </source>
</evidence>
<comment type="similarity">
    <text evidence="2">Belongs to the methyltransferase superfamily. Trimethylguanosine synthase family.</text>
</comment>
<proteinExistence type="inferred from homology"/>
<feature type="compositionally biased region" description="Acidic residues" evidence="8">
    <location>
        <begin position="62"/>
        <end position="80"/>
    </location>
</feature>
<dbReference type="GeneID" id="92182208"/>
<name>A0AAW0YWY9_9TREE</name>
<dbReference type="EMBL" id="JBCAWK010000009">
    <property type="protein sequence ID" value="KAK8849615.1"/>
    <property type="molecule type" value="Genomic_DNA"/>
</dbReference>
<protein>
    <recommendedName>
        <fullName evidence="1">Trimethylguanosine synthase</fullName>
    </recommendedName>
    <alternativeName>
        <fullName evidence="7">Cap-specific guanine-N(2) methyltransferase</fullName>
    </alternativeName>
</protein>
<dbReference type="KEGG" id="kne:92182208"/>
<comment type="caution">
    <text evidence="9">The sequence shown here is derived from an EMBL/GenBank/DDBJ whole genome shotgun (WGS) entry which is preliminary data.</text>
</comment>
<dbReference type="PANTHER" id="PTHR14741">
    <property type="entry name" value="S-ADENOSYLMETHIONINE-DEPENDENT METHYLTRANSFERASE RELATED"/>
    <property type="match status" value="1"/>
</dbReference>
<feature type="region of interest" description="Disordered" evidence="8">
    <location>
        <begin position="51"/>
        <end position="116"/>
    </location>
</feature>
<comment type="catalytic activity">
    <reaction evidence="6">
        <text>a 5'-end (N(7)-methyl 5'-triphosphoguanosine)-ribonucleoside in snRNA + S-adenosyl-L-methionine = a 5'-end (N(2),N(7)-dimethyl 5'-triphosphoguanosine)-ribonucleoside in snRNA + S-adenosyl-L-homocysteine + H(+)</text>
        <dbReference type="Rhea" id="RHEA:78471"/>
        <dbReference type="Rhea" id="RHEA-COMP:19085"/>
        <dbReference type="Rhea" id="RHEA-COMP:19087"/>
        <dbReference type="ChEBI" id="CHEBI:15378"/>
        <dbReference type="ChEBI" id="CHEBI:57856"/>
        <dbReference type="ChEBI" id="CHEBI:59789"/>
        <dbReference type="ChEBI" id="CHEBI:156461"/>
        <dbReference type="ChEBI" id="CHEBI:172880"/>
    </reaction>
    <physiologicalReaction direction="left-to-right" evidence="6">
        <dbReference type="Rhea" id="RHEA:78472"/>
    </physiologicalReaction>
</comment>
<dbReference type="Proteomes" id="UP001388673">
    <property type="component" value="Unassembled WGS sequence"/>
</dbReference>
<keyword evidence="10" id="KW-1185">Reference proteome</keyword>
<comment type="catalytic activity">
    <reaction evidence="5">
        <text>a 5'-end (N(2),N(7)-dimethyl 5'-triphosphoguanosine)-ribonucleoside in snRNA + S-adenosyl-L-methionine = a 5'-end (N(2),N(2),N(7)-trimethyl 5'-triphosphoguanosine)-ribonucleoside in snRNA + S-adenosyl-L-homocysteine + H(+)</text>
        <dbReference type="Rhea" id="RHEA:78479"/>
        <dbReference type="Rhea" id="RHEA-COMP:19087"/>
        <dbReference type="Rhea" id="RHEA-COMP:19089"/>
        <dbReference type="ChEBI" id="CHEBI:15378"/>
        <dbReference type="ChEBI" id="CHEBI:57856"/>
        <dbReference type="ChEBI" id="CHEBI:59789"/>
        <dbReference type="ChEBI" id="CHEBI:167623"/>
        <dbReference type="ChEBI" id="CHEBI:172880"/>
    </reaction>
    <physiologicalReaction direction="left-to-right" evidence="5">
        <dbReference type="Rhea" id="RHEA:78480"/>
    </physiologicalReaction>
</comment>
<reference evidence="9 10" key="1">
    <citation type="journal article" date="2024" name="bioRxiv">
        <title>Comparative genomics of Cryptococcus and Kwoniella reveals pathogenesis evolution and contrasting karyotype dynamics via intercentromeric recombination or chromosome fusion.</title>
        <authorList>
            <person name="Coelho M.A."/>
            <person name="David-Palma M."/>
            <person name="Shea T."/>
            <person name="Bowers K."/>
            <person name="McGinley-Smith S."/>
            <person name="Mohammad A.W."/>
            <person name="Gnirke A."/>
            <person name="Yurkov A.M."/>
            <person name="Nowrousian M."/>
            <person name="Sun S."/>
            <person name="Cuomo C.A."/>
            <person name="Heitman J."/>
        </authorList>
    </citation>
    <scope>NUCLEOTIDE SEQUENCE [LARGE SCALE GENOMIC DNA]</scope>
    <source>
        <strain evidence="9 10">CBS 13917</strain>
    </source>
</reference>
<dbReference type="GO" id="GO:0005634">
    <property type="term" value="C:nucleus"/>
    <property type="evidence" value="ECO:0007669"/>
    <property type="project" value="TreeGrafter"/>
</dbReference>
<dbReference type="AlphaFoldDB" id="A0AAW0YWY9"/>
<evidence type="ECO:0000256" key="7">
    <source>
        <dbReference type="ARBA" id="ARBA00049790"/>
    </source>
</evidence>
<dbReference type="RefSeq" id="XP_066801503.1">
    <property type="nucleotide sequence ID" value="XM_066948044.1"/>
</dbReference>